<gene>
    <name evidence="3" type="ORF">GQS65_07850</name>
</gene>
<comment type="caution">
    <text evidence="3">The sequence shown here is derived from an EMBL/GenBank/DDBJ whole genome shotgun (WGS) entry which is preliminary data.</text>
</comment>
<dbReference type="Proteomes" id="UP000451471">
    <property type="component" value="Unassembled WGS sequence"/>
</dbReference>
<reference evidence="3 4" key="1">
    <citation type="submission" date="2019-12" db="EMBL/GenBank/DDBJ databases">
        <title>Halocatena pleomorpha gen. nov. sp. nov., an extremely halophilic archaeon of family Halobacteriaceae isolated from saltpan soil.</title>
        <authorList>
            <person name="Pal Y."/>
            <person name="Verma A."/>
            <person name="Krishnamurthi S."/>
            <person name="Kumar P."/>
        </authorList>
    </citation>
    <scope>NUCLEOTIDE SEQUENCE [LARGE SCALE GENOMIC DNA]</scope>
    <source>
        <strain evidence="3 4">JCM 16495</strain>
    </source>
</reference>
<dbReference type="SUPFAM" id="SSF51182">
    <property type="entry name" value="RmlC-like cupins"/>
    <property type="match status" value="1"/>
</dbReference>
<dbReference type="OrthoDB" id="190812at2157"/>
<sequence length="158" mass="17294">MKHVRTEEVDSWMSPASVRRPLGEELGTEDMALNYYELAPGESFAFGYHRHAGQEEVFFVVSGEATFETEDGETVVREGEAVRFEPNEYQQGWNRGEERVVALALGAPAESGETEVLRACENCGGRTPQGIEPTEEKDALVTVCEGCGAETGRFTSGP</sequence>
<proteinExistence type="predicted"/>
<dbReference type="Gene3D" id="2.60.120.10">
    <property type="entry name" value="Jelly Rolls"/>
    <property type="match status" value="1"/>
</dbReference>
<protein>
    <submittedName>
        <fullName evidence="3">Cupin domain-containing protein</fullName>
    </submittedName>
</protein>
<dbReference type="AlphaFoldDB" id="A0A6B0GHR4"/>
<evidence type="ECO:0000313" key="4">
    <source>
        <dbReference type="Proteomes" id="UP000451471"/>
    </source>
</evidence>
<dbReference type="PANTHER" id="PTHR35848">
    <property type="entry name" value="OXALATE-BINDING PROTEIN"/>
    <property type="match status" value="1"/>
</dbReference>
<keyword evidence="1" id="KW-0479">Metal-binding</keyword>
<feature type="domain" description="Cupin type-2" evidence="2">
    <location>
        <begin position="35"/>
        <end position="104"/>
    </location>
</feature>
<dbReference type="InterPro" id="IPR011051">
    <property type="entry name" value="RmlC_Cupin_sf"/>
</dbReference>
<evidence type="ECO:0000313" key="3">
    <source>
        <dbReference type="EMBL" id="MWG34402.1"/>
    </source>
</evidence>
<dbReference type="RefSeq" id="WP_158204088.1">
    <property type="nucleotide sequence ID" value="NZ_WSZK01000015.1"/>
</dbReference>
<organism evidence="3 4">
    <name type="scientific">Halomarina oriensis</name>
    <dbReference type="NCBI Taxonomy" id="671145"/>
    <lineage>
        <taxon>Archaea</taxon>
        <taxon>Methanobacteriati</taxon>
        <taxon>Methanobacteriota</taxon>
        <taxon>Stenosarchaea group</taxon>
        <taxon>Halobacteria</taxon>
        <taxon>Halobacteriales</taxon>
        <taxon>Natronomonadaceae</taxon>
        <taxon>Halomarina</taxon>
    </lineage>
</organism>
<dbReference type="GO" id="GO:0046872">
    <property type="term" value="F:metal ion binding"/>
    <property type="evidence" value="ECO:0007669"/>
    <property type="project" value="UniProtKB-KW"/>
</dbReference>
<dbReference type="InterPro" id="IPR051610">
    <property type="entry name" value="GPI/OXD"/>
</dbReference>
<name>A0A6B0GHR4_9EURY</name>
<evidence type="ECO:0000259" key="2">
    <source>
        <dbReference type="Pfam" id="PF07883"/>
    </source>
</evidence>
<keyword evidence="4" id="KW-1185">Reference proteome</keyword>
<accession>A0A6B0GHR4</accession>
<dbReference type="EMBL" id="WSZK01000015">
    <property type="protein sequence ID" value="MWG34402.1"/>
    <property type="molecule type" value="Genomic_DNA"/>
</dbReference>
<evidence type="ECO:0000256" key="1">
    <source>
        <dbReference type="ARBA" id="ARBA00022723"/>
    </source>
</evidence>
<dbReference type="PANTHER" id="PTHR35848:SF9">
    <property type="entry name" value="SLL1358 PROTEIN"/>
    <property type="match status" value="1"/>
</dbReference>
<dbReference type="InterPro" id="IPR014710">
    <property type="entry name" value="RmlC-like_jellyroll"/>
</dbReference>
<dbReference type="Pfam" id="PF07883">
    <property type="entry name" value="Cupin_2"/>
    <property type="match status" value="1"/>
</dbReference>
<dbReference type="InterPro" id="IPR013096">
    <property type="entry name" value="Cupin_2"/>
</dbReference>